<reference evidence="12 13" key="1">
    <citation type="journal article" date="2018" name="Mol. Biol. Evol.">
        <title>Broad Genomic Sampling Reveals a Smut Pathogenic Ancestry of the Fungal Clade Ustilaginomycotina.</title>
        <authorList>
            <person name="Kijpornyongpan T."/>
            <person name="Mondo S.J."/>
            <person name="Barry K."/>
            <person name="Sandor L."/>
            <person name="Lee J."/>
            <person name="Lipzen A."/>
            <person name="Pangilinan J."/>
            <person name="LaButti K."/>
            <person name="Hainaut M."/>
            <person name="Henrissat B."/>
            <person name="Grigoriev I.V."/>
            <person name="Spatafora J.W."/>
            <person name="Aime M.C."/>
        </authorList>
    </citation>
    <scope>NUCLEOTIDE SEQUENCE [LARGE SCALE GENOMIC DNA]</scope>
    <source>
        <strain evidence="12 13">MCA 4198</strain>
    </source>
</reference>
<dbReference type="OrthoDB" id="10047021at2759"/>
<evidence type="ECO:0000313" key="13">
    <source>
        <dbReference type="Proteomes" id="UP000245768"/>
    </source>
</evidence>
<evidence type="ECO:0000256" key="3">
    <source>
        <dbReference type="ARBA" id="ARBA00012795"/>
    </source>
</evidence>
<dbReference type="EC" id="2.1.1.211" evidence="3 11"/>
<comment type="catalytic activity">
    <reaction evidence="10 11">
        <text>uridine(44) in tRNA(Ser) + S-adenosyl-L-methionine = 2'-O-methyluridine(44) in tRNA(Ser) + S-adenosyl-L-homocysteine + H(+)</text>
        <dbReference type="Rhea" id="RHEA:43100"/>
        <dbReference type="Rhea" id="RHEA-COMP:10339"/>
        <dbReference type="Rhea" id="RHEA-COMP:10340"/>
        <dbReference type="ChEBI" id="CHEBI:15378"/>
        <dbReference type="ChEBI" id="CHEBI:57856"/>
        <dbReference type="ChEBI" id="CHEBI:59789"/>
        <dbReference type="ChEBI" id="CHEBI:65315"/>
        <dbReference type="ChEBI" id="CHEBI:74478"/>
        <dbReference type="EC" id="2.1.1.211"/>
    </reaction>
</comment>
<evidence type="ECO:0000256" key="5">
    <source>
        <dbReference type="ARBA" id="ARBA00022490"/>
    </source>
</evidence>
<gene>
    <name evidence="12" type="ORF">FA10DRAFT_299978</name>
</gene>
<dbReference type="AlphaFoldDB" id="A0A316YTK7"/>
<evidence type="ECO:0000256" key="9">
    <source>
        <dbReference type="ARBA" id="ARBA00022694"/>
    </source>
</evidence>
<dbReference type="Proteomes" id="UP000245768">
    <property type="component" value="Unassembled WGS sequence"/>
</dbReference>
<evidence type="ECO:0000256" key="1">
    <source>
        <dbReference type="ARBA" id="ARBA00004496"/>
    </source>
</evidence>
<comment type="similarity">
    <text evidence="2 11">Belongs to the TRM44 family.</text>
</comment>
<dbReference type="Pfam" id="PF07757">
    <property type="entry name" value="AdoMet_MTase"/>
    <property type="match status" value="1"/>
</dbReference>
<dbReference type="STRING" id="215250.A0A316YTK7"/>
<name>A0A316YTK7_9BASI</name>
<keyword evidence="6 11" id="KW-0489">Methyltransferase</keyword>
<keyword evidence="8 11" id="KW-0949">S-adenosyl-L-methionine</keyword>
<sequence length="590" mass="65163">MTQQPPRPSCNVTLIDSSLDRTADDGDDGAAEQACLLDLQKVAKGAEAAGQWTTLARCDGHFPRSAWLEAMEQLIEHPERNSSSILRADILSVLEPDAIVEQVKERGQEHGGAYRLVKRVHRRILPRRPNLDGQLEQTCDVLVRDGVNGQDGLVIYASHVGSSGEDGDRGKQTLVESAEQVPFYHPKVRAIAFRYQSIATQHATAPGEPPLLAQLYLYILPFPEDQSFNAAADPSHRLSRTALALLQTHAAHSWGLMHDYRKRVQHDIVVPREDYMDTYQALKLRHATRLMNSWQEKTDADKHVFEDLGIAAFLMVLWRYTFAGQARSKAGEEGKKGDQWPRPYFFVDVGCGNGLLVHILNAEGYTGFGFDLRERKSWQGYRDAPGGADLRVVSLDAPSEVLSPSSSPGNGDGPIPPGGAFLIGNHADELTPWLPLLAYSVKDCSGLVNIPCCPWGLDGRKYSRVKGVLDEDSIRHCLGGNNVPEADVRAAVDAYERGPPIEGGAGVQSQSRNVAYLQYICALHLWSGWHIEKEALRIPSTKNWAIVSRRRISETAELTSPTIDEKVREMAQGALRADWKARTPEGKAGH</sequence>
<proteinExistence type="inferred from homology"/>
<comment type="function">
    <text evidence="11">Adenosyl-L-methionine (AdoMet)-dependent tRNA (uracil-O(2)-)-methyltransferase.</text>
</comment>
<evidence type="ECO:0000256" key="7">
    <source>
        <dbReference type="ARBA" id="ARBA00022679"/>
    </source>
</evidence>
<evidence type="ECO:0000256" key="4">
    <source>
        <dbReference type="ARBA" id="ARBA00017788"/>
    </source>
</evidence>
<comment type="subcellular location">
    <subcellularLocation>
        <location evidence="1 11">Cytoplasm</location>
    </subcellularLocation>
</comment>
<organism evidence="12 13">
    <name type="scientific">Acaromyces ingoldii</name>
    <dbReference type="NCBI Taxonomy" id="215250"/>
    <lineage>
        <taxon>Eukaryota</taxon>
        <taxon>Fungi</taxon>
        <taxon>Dikarya</taxon>
        <taxon>Basidiomycota</taxon>
        <taxon>Ustilaginomycotina</taxon>
        <taxon>Exobasidiomycetes</taxon>
        <taxon>Exobasidiales</taxon>
        <taxon>Cryptobasidiaceae</taxon>
        <taxon>Acaromyces</taxon>
    </lineage>
</organism>
<keyword evidence="13" id="KW-1185">Reference proteome</keyword>
<protein>
    <recommendedName>
        <fullName evidence="4 11">tRNA (uracil-O(2)-)-methyltransferase</fullName>
        <ecNumber evidence="3 11">2.1.1.211</ecNumber>
    </recommendedName>
</protein>
<keyword evidence="7 11" id="KW-0808">Transferase</keyword>
<dbReference type="InParanoid" id="A0A316YTK7"/>
<evidence type="ECO:0000256" key="11">
    <source>
        <dbReference type="RuleBase" id="RU368004"/>
    </source>
</evidence>
<dbReference type="PANTHER" id="PTHR21210:SF0">
    <property type="entry name" value="TRNA (URACIL-O(2)-)-METHYLTRANSFERASE-RELATED"/>
    <property type="match status" value="1"/>
</dbReference>
<evidence type="ECO:0000313" key="12">
    <source>
        <dbReference type="EMBL" id="PWN91363.1"/>
    </source>
</evidence>
<evidence type="ECO:0000256" key="6">
    <source>
        <dbReference type="ARBA" id="ARBA00022603"/>
    </source>
</evidence>
<dbReference type="GO" id="GO:0141101">
    <property type="term" value="F:tRNA(Ser) (uridine(44)-2'-O-)-methyltransferase activity"/>
    <property type="evidence" value="ECO:0007669"/>
    <property type="project" value="UniProtKB-EC"/>
</dbReference>
<accession>A0A316YTK7</accession>
<keyword evidence="5 11" id="KW-0963">Cytoplasm</keyword>
<evidence type="ECO:0000256" key="2">
    <source>
        <dbReference type="ARBA" id="ARBA00009056"/>
    </source>
</evidence>
<dbReference type="InterPro" id="IPR011671">
    <property type="entry name" value="tRNA_uracil_MeTrfase"/>
</dbReference>
<dbReference type="FunCoup" id="A0A316YTK7">
    <property type="interactions" value="29"/>
</dbReference>
<dbReference type="PANTHER" id="PTHR21210">
    <property type="entry name" value="TRNA (URACIL-O(2)-)-METHYLTRANSFERASE-RELATED"/>
    <property type="match status" value="1"/>
</dbReference>
<dbReference type="GO" id="GO:0005737">
    <property type="term" value="C:cytoplasm"/>
    <property type="evidence" value="ECO:0007669"/>
    <property type="project" value="UniProtKB-SubCell"/>
</dbReference>
<dbReference type="GeneID" id="37046694"/>
<dbReference type="RefSeq" id="XP_025378561.1">
    <property type="nucleotide sequence ID" value="XM_025524778.1"/>
</dbReference>
<dbReference type="GO" id="GO:0030488">
    <property type="term" value="P:tRNA methylation"/>
    <property type="evidence" value="ECO:0007669"/>
    <property type="project" value="UniProtKB-UniRule"/>
</dbReference>
<evidence type="ECO:0000256" key="8">
    <source>
        <dbReference type="ARBA" id="ARBA00022691"/>
    </source>
</evidence>
<keyword evidence="9 11" id="KW-0819">tRNA processing</keyword>
<evidence type="ECO:0000256" key="10">
    <source>
        <dbReference type="ARBA" id="ARBA00047957"/>
    </source>
</evidence>
<dbReference type="EMBL" id="KZ819635">
    <property type="protein sequence ID" value="PWN91363.1"/>
    <property type="molecule type" value="Genomic_DNA"/>
</dbReference>